<dbReference type="GO" id="GO:0000149">
    <property type="term" value="F:SNARE binding"/>
    <property type="evidence" value="ECO:0007669"/>
    <property type="project" value="TreeGrafter"/>
</dbReference>
<dbReference type="Pfam" id="PF10186">
    <property type="entry name" value="ATG14"/>
    <property type="match status" value="2"/>
</dbReference>
<reference evidence="4" key="1">
    <citation type="submission" date="2023-12" db="EMBL/GenBank/DDBJ databases">
        <title>Genome assembly of Anisodus tanguticus.</title>
        <authorList>
            <person name="Wang Y.-J."/>
        </authorList>
    </citation>
    <scope>NUCLEOTIDE SEQUENCE</scope>
    <source>
        <strain evidence="4">KB-2021</strain>
        <tissue evidence="4">Leaf</tissue>
    </source>
</reference>
<organism evidence="4 5">
    <name type="scientific">Anisodus tanguticus</name>
    <dbReference type="NCBI Taxonomy" id="243964"/>
    <lineage>
        <taxon>Eukaryota</taxon>
        <taxon>Viridiplantae</taxon>
        <taxon>Streptophyta</taxon>
        <taxon>Embryophyta</taxon>
        <taxon>Tracheophyta</taxon>
        <taxon>Spermatophyta</taxon>
        <taxon>Magnoliopsida</taxon>
        <taxon>eudicotyledons</taxon>
        <taxon>Gunneridae</taxon>
        <taxon>Pentapetalae</taxon>
        <taxon>asterids</taxon>
        <taxon>lamiids</taxon>
        <taxon>Solanales</taxon>
        <taxon>Solanaceae</taxon>
        <taxon>Solanoideae</taxon>
        <taxon>Hyoscyameae</taxon>
        <taxon>Anisodus</taxon>
    </lineage>
</organism>
<evidence type="ECO:0000256" key="1">
    <source>
        <dbReference type="ARBA" id="ARBA00023054"/>
    </source>
</evidence>
<feature type="region of interest" description="Disordered" evidence="3">
    <location>
        <begin position="298"/>
        <end position="323"/>
    </location>
</feature>
<comment type="caution">
    <text evidence="4">The sequence shown here is derived from an EMBL/GenBank/DDBJ whole genome shotgun (WGS) entry which is preliminary data.</text>
</comment>
<gene>
    <name evidence="4" type="ORF">RND71_027965</name>
</gene>
<dbReference type="EMBL" id="JAVYJV010000015">
    <property type="protein sequence ID" value="KAK4352447.1"/>
    <property type="molecule type" value="Genomic_DNA"/>
</dbReference>
<dbReference type="Proteomes" id="UP001291623">
    <property type="component" value="Unassembled WGS sequence"/>
</dbReference>
<evidence type="ECO:0008006" key="6">
    <source>
        <dbReference type="Google" id="ProtNLM"/>
    </source>
</evidence>
<sequence>MTRKTSCCGICENSNLPSICTLCVNYRLNEYRTVFKSLKARREALCGQLSEVLLAKGKADDQLSWRVPRNEKLARLREKLRQQKEQVSQGKAKIEKMSHDLKVQYELLGSATRMLEINRAEQLEKFYPNLICTQNLGHMAITSELLHKQSVVVKQICKLFPQRRVIVDGEKKEGSSGQYDSICNARLPRGLDPHSVPSNELGASLGLFLLLSHKSLFQLCLLDWRYMVQLLNLVVRCVCAPALHNSGFAGSCSRIWQRDSYWDARPSSRSGEYPLFIPRQNFCSSGGEASWYDRSCSNSGTSSDFGVTSMESDRKPRLDSSNSSSFNYASASLHSIETHKDLQKGIALLKKSVACITAYCYNTLCLEVPAEASTFETFARLLATLSSSKEVRSVFSLKMSGSRASKQVQQLNKSVWNVDSAGSSSTLMESGHVPVLAILTSLELSFLGYAYFVTIELAAEPLGLQLINRNTFDNALPSSTGNLIYATEVFDVGMNENLIEDWDLIERPPFPPPPSQTEDVEHWTRAMFIDATKK</sequence>
<dbReference type="InterPro" id="IPR018791">
    <property type="entry name" value="UV_resistance/autophagy_Atg14"/>
</dbReference>
<dbReference type="GO" id="GO:0000323">
    <property type="term" value="C:lytic vacuole"/>
    <property type="evidence" value="ECO:0007669"/>
    <property type="project" value="TreeGrafter"/>
</dbReference>
<feature type="compositionally biased region" description="Polar residues" evidence="3">
    <location>
        <begin position="298"/>
        <end position="310"/>
    </location>
</feature>
<evidence type="ECO:0000313" key="4">
    <source>
        <dbReference type="EMBL" id="KAK4352447.1"/>
    </source>
</evidence>
<proteinExistence type="predicted"/>
<evidence type="ECO:0000313" key="5">
    <source>
        <dbReference type="Proteomes" id="UP001291623"/>
    </source>
</evidence>
<dbReference type="PANTHER" id="PTHR15157">
    <property type="entry name" value="UV RADIATION RESISTANCE-ASSOCIATED GENE PROTEIN"/>
    <property type="match status" value="1"/>
</dbReference>
<dbReference type="PANTHER" id="PTHR15157:SF5">
    <property type="entry name" value="UV RADIATION RESISTANCE-ASSOCIATED GENE PROTEIN"/>
    <property type="match status" value="1"/>
</dbReference>
<protein>
    <recommendedName>
        <fullName evidence="6">UV radiation resistance protein/autophagy-related protein 14</fullName>
    </recommendedName>
</protein>
<feature type="coiled-coil region" evidence="2">
    <location>
        <begin position="70"/>
        <end position="97"/>
    </location>
</feature>
<evidence type="ECO:0000256" key="2">
    <source>
        <dbReference type="SAM" id="Coils"/>
    </source>
</evidence>
<dbReference type="GO" id="GO:0005768">
    <property type="term" value="C:endosome"/>
    <property type="evidence" value="ECO:0007669"/>
    <property type="project" value="TreeGrafter"/>
</dbReference>
<dbReference type="GO" id="GO:0032991">
    <property type="term" value="C:protein-containing complex"/>
    <property type="evidence" value="ECO:0007669"/>
    <property type="project" value="UniProtKB-ARBA"/>
</dbReference>
<name>A0AAE1V282_9SOLA</name>
<evidence type="ECO:0000256" key="3">
    <source>
        <dbReference type="SAM" id="MobiDB-lite"/>
    </source>
</evidence>
<dbReference type="AlphaFoldDB" id="A0AAE1V282"/>
<accession>A0AAE1V282</accession>
<keyword evidence="1 2" id="KW-0175">Coiled coil</keyword>
<dbReference type="GO" id="GO:0035493">
    <property type="term" value="P:SNARE complex assembly"/>
    <property type="evidence" value="ECO:0007669"/>
    <property type="project" value="TreeGrafter"/>
</dbReference>
<keyword evidence="5" id="KW-1185">Reference proteome</keyword>